<dbReference type="GO" id="GO:0046872">
    <property type="term" value="F:metal ion binding"/>
    <property type="evidence" value="ECO:0007669"/>
    <property type="project" value="UniProtKB-UniRule"/>
</dbReference>
<name>A0A259TYR3_9BACT</name>
<protein>
    <submittedName>
        <fullName evidence="9">Oligoendopeptidase F</fullName>
    </submittedName>
</protein>
<evidence type="ECO:0000256" key="4">
    <source>
        <dbReference type="ARBA" id="ARBA00022833"/>
    </source>
</evidence>
<accession>A0A259TYR3</accession>
<organism evidence="9 10">
    <name type="scientific">Rubricoccus marinus</name>
    <dbReference type="NCBI Taxonomy" id="716817"/>
    <lineage>
        <taxon>Bacteria</taxon>
        <taxon>Pseudomonadati</taxon>
        <taxon>Rhodothermota</taxon>
        <taxon>Rhodothermia</taxon>
        <taxon>Rhodothermales</taxon>
        <taxon>Rubricoccaceae</taxon>
        <taxon>Rubricoccus</taxon>
    </lineage>
</organism>
<dbReference type="AlphaFoldDB" id="A0A259TYR3"/>
<dbReference type="PANTHER" id="PTHR11804">
    <property type="entry name" value="PROTEASE M3 THIMET OLIGOPEPTIDASE-RELATED"/>
    <property type="match status" value="1"/>
</dbReference>
<dbReference type="InterPro" id="IPR045090">
    <property type="entry name" value="Pept_M3A_M3B"/>
</dbReference>
<feature type="domain" description="Peptidase M3A/M3B catalytic" evidence="7">
    <location>
        <begin position="205"/>
        <end position="580"/>
    </location>
</feature>
<evidence type="ECO:0000313" key="9">
    <source>
        <dbReference type="EMBL" id="OZC02851.1"/>
    </source>
</evidence>
<comment type="similarity">
    <text evidence="6">Belongs to the peptidase M3 family.</text>
</comment>
<evidence type="ECO:0000256" key="1">
    <source>
        <dbReference type="ARBA" id="ARBA00022670"/>
    </source>
</evidence>
<dbReference type="Proteomes" id="UP000216446">
    <property type="component" value="Unassembled WGS sequence"/>
</dbReference>
<keyword evidence="10" id="KW-1185">Reference proteome</keyword>
<dbReference type="RefSeq" id="WP_094547527.1">
    <property type="nucleotide sequence ID" value="NZ_MQWB01000001.1"/>
</dbReference>
<dbReference type="InterPro" id="IPR001567">
    <property type="entry name" value="Pept_M3A_M3B_dom"/>
</dbReference>
<dbReference type="NCBIfam" id="TIGR02290">
    <property type="entry name" value="M3_fam_3"/>
    <property type="match status" value="1"/>
</dbReference>
<evidence type="ECO:0000313" key="10">
    <source>
        <dbReference type="Proteomes" id="UP000216446"/>
    </source>
</evidence>
<dbReference type="Pfam" id="PF08439">
    <property type="entry name" value="Peptidase_M3_N"/>
    <property type="match status" value="1"/>
</dbReference>
<feature type="domain" description="Oligopeptidase F N-terminal" evidence="8">
    <location>
        <begin position="120"/>
        <end position="188"/>
    </location>
</feature>
<keyword evidence="2 6" id="KW-0479">Metal-binding</keyword>
<dbReference type="Gene3D" id="1.10.1370.20">
    <property type="entry name" value="Oligoendopeptidase f, C-terminal domain"/>
    <property type="match status" value="1"/>
</dbReference>
<reference evidence="9" key="1">
    <citation type="submission" date="2016-11" db="EMBL/GenBank/DDBJ databases">
        <title>Study of marine rhodopsin-containing bacteria.</title>
        <authorList>
            <person name="Yoshizawa S."/>
            <person name="Kumagai Y."/>
            <person name="Kogure K."/>
        </authorList>
    </citation>
    <scope>NUCLEOTIDE SEQUENCE [LARGE SCALE GENOMIC DNA]</scope>
    <source>
        <strain evidence="9">SG-29</strain>
    </source>
</reference>
<comment type="cofactor">
    <cofactor evidence="6">
        <name>Zn(2+)</name>
        <dbReference type="ChEBI" id="CHEBI:29105"/>
    </cofactor>
    <text evidence="6">Binds 1 zinc ion.</text>
</comment>
<dbReference type="CDD" id="cd09610">
    <property type="entry name" value="M3B_PepF"/>
    <property type="match status" value="1"/>
</dbReference>
<keyword evidence="3 6" id="KW-0378">Hydrolase</keyword>
<keyword evidence="5 6" id="KW-0482">Metalloprotease</keyword>
<keyword evidence="1 6" id="KW-0645">Protease</keyword>
<dbReference type="EMBL" id="MQWB01000001">
    <property type="protein sequence ID" value="OZC02851.1"/>
    <property type="molecule type" value="Genomic_DNA"/>
</dbReference>
<dbReference type="OrthoDB" id="9762795at2"/>
<evidence type="ECO:0000256" key="2">
    <source>
        <dbReference type="ARBA" id="ARBA00022723"/>
    </source>
</evidence>
<dbReference type="InParanoid" id="A0A259TYR3"/>
<sequence>MSSTEATPAPTSTGAEAVRWDLTDLYPSVEDLDAALLATESDAAAFGDMYRGHIASLEAEPLAMALHALGEIYDRAGRAYTYAYLAWSVDTENAASGALLQRVRESYTRISQSLLFFDVEWAKMDEARARGLLDAEPLAPYRHSLELKLDARDHVLTEPEEKILSEKAVTGWSAWNRFFDETLGAARFSFEGDELPLQKVLTRLHDADRNVRRRAAEAISEGLEDLSRPLTYVFNTILADKASSDTLRGYPSWDASRHESNETDAASVDALITAVTGRYELAQRFYDLKRRLLGLNEMKDYDRYAPLGEADRFVPFDEAKATVLDAYGDFHPEMGRIAEMFFDGWIDAPPAPGKRGGAFSHGAVPSTHPYILLNYDGKLRDVSTLAHELGHGVHQYLSRDQGVFHADTPLTTAETASVFGEMLTFQRVLKTLDNDADRLAMLVEKIDDTMATVFRQVTMNRFEAAIHEHRRVTGELTPEDFAQHWMETQRAMYGDVVELGEDYGKWWSYIPHFVHTPGYVYAYAFGELLVLALYDKYLEVGPAFAEQYVDLLRAGGSDYPHVLVGALGIDLRDPGFWDRGLDAIAALVDQAEALAARLTPEASA</sequence>
<dbReference type="PANTHER" id="PTHR11804:SF5">
    <property type="entry name" value="OLIGOENDOPEPTIDASE F"/>
    <property type="match status" value="1"/>
</dbReference>
<comment type="caution">
    <text evidence="9">The sequence shown here is derived from an EMBL/GenBank/DDBJ whole genome shotgun (WGS) entry which is preliminary data.</text>
</comment>
<evidence type="ECO:0000256" key="6">
    <source>
        <dbReference type="RuleBase" id="RU003435"/>
    </source>
</evidence>
<evidence type="ECO:0000256" key="3">
    <source>
        <dbReference type="ARBA" id="ARBA00022801"/>
    </source>
</evidence>
<gene>
    <name evidence="9" type="ORF">BSZ36_07620</name>
</gene>
<dbReference type="Gene3D" id="1.20.140.70">
    <property type="entry name" value="Oligopeptidase f, N-terminal domain"/>
    <property type="match status" value="1"/>
</dbReference>
<dbReference type="InterPro" id="IPR011977">
    <property type="entry name" value="Pept_M3B_clade3"/>
</dbReference>
<evidence type="ECO:0000259" key="8">
    <source>
        <dbReference type="Pfam" id="PF08439"/>
    </source>
</evidence>
<evidence type="ECO:0000256" key="5">
    <source>
        <dbReference type="ARBA" id="ARBA00023049"/>
    </source>
</evidence>
<evidence type="ECO:0000259" key="7">
    <source>
        <dbReference type="Pfam" id="PF01432"/>
    </source>
</evidence>
<dbReference type="SUPFAM" id="SSF55486">
    <property type="entry name" value="Metalloproteases ('zincins'), catalytic domain"/>
    <property type="match status" value="1"/>
</dbReference>
<dbReference type="GO" id="GO:0006508">
    <property type="term" value="P:proteolysis"/>
    <property type="evidence" value="ECO:0007669"/>
    <property type="project" value="UniProtKB-KW"/>
</dbReference>
<dbReference type="Pfam" id="PF01432">
    <property type="entry name" value="Peptidase_M3"/>
    <property type="match status" value="1"/>
</dbReference>
<keyword evidence="4 6" id="KW-0862">Zinc</keyword>
<dbReference type="GO" id="GO:0004222">
    <property type="term" value="F:metalloendopeptidase activity"/>
    <property type="evidence" value="ECO:0007669"/>
    <property type="project" value="InterPro"/>
</dbReference>
<proteinExistence type="inferred from homology"/>
<dbReference type="InterPro" id="IPR013647">
    <property type="entry name" value="OligopepF_N_dom"/>
</dbReference>
<dbReference type="InterPro" id="IPR042088">
    <property type="entry name" value="OligoPept_F_C"/>
</dbReference>
<dbReference type="GO" id="GO:0006518">
    <property type="term" value="P:peptide metabolic process"/>
    <property type="evidence" value="ECO:0007669"/>
    <property type="project" value="TreeGrafter"/>
</dbReference>